<dbReference type="GO" id="GO:0016740">
    <property type="term" value="F:transferase activity"/>
    <property type="evidence" value="ECO:0007669"/>
    <property type="project" value="UniProtKB-KW"/>
</dbReference>
<dbReference type="InterPro" id="IPR029044">
    <property type="entry name" value="Nucleotide-diphossugar_trans"/>
</dbReference>
<proteinExistence type="predicted"/>
<dbReference type="OrthoDB" id="9811884at2"/>
<dbReference type="RefSeq" id="WP_117174516.1">
    <property type="nucleotide sequence ID" value="NZ_QFZK01000002.1"/>
</dbReference>
<dbReference type="Pfam" id="PF00535">
    <property type="entry name" value="Glycos_transf_2"/>
    <property type="match status" value="1"/>
</dbReference>
<dbReference type="EMBL" id="QFZK01000002">
    <property type="protein sequence ID" value="RFO98301.1"/>
    <property type="molecule type" value="Genomic_DNA"/>
</dbReference>
<dbReference type="PANTHER" id="PTHR43646">
    <property type="entry name" value="GLYCOSYLTRANSFERASE"/>
    <property type="match status" value="1"/>
</dbReference>
<dbReference type="CDD" id="cd00761">
    <property type="entry name" value="Glyco_tranf_GTA_type"/>
    <property type="match status" value="1"/>
</dbReference>
<gene>
    <name evidence="2" type="ORF">DIC66_04520</name>
</gene>
<feature type="domain" description="Glycosyltransferase 2-like" evidence="1">
    <location>
        <begin position="22"/>
        <end position="139"/>
    </location>
</feature>
<name>A0A3E1RGD5_9BURK</name>
<dbReference type="PANTHER" id="PTHR43646:SF6">
    <property type="entry name" value="PRE-MYCOFACTOCIN GLYCOSYLTRANSFERASE"/>
    <property type="match status" value="1"/>
</dbReference>
<evidence type="ECO:0000259" key="1">
    <source>
        <dbReference type="Pfam" id="PF00535"/>
    </source>
</evidence>
<dbReference type="SUPFAM" id="SSF53448">
    <property type="entry name" value="Nucleotide-diphospho-sugar transferases"/>
    <property type="match status" value="1"/>
</dbReference>
<dbReference type="InterPro" id="IPR001173">
    <property type="entry name" value="Glyco_trans_2-like"/>
</dbReference>
<evidence type="ECO:0000313" key="2">
    <source>
        <dbReference type="EMBL" id="RFO98301.1"/>
    </source>
</evidence>
<dbReference type="Proteomes" id="UP000260665">
    <property type="component" value="Unassembled WGS sequence"/>
</dbReference>
<accession>A0A3E1RGD5</accession>
<evidence type="ECO:0000313" key="3">
    <source>
        <dbReference type="Proteomes" id="UP000260665"/>
    </source>
</evidence>
<dbReference type="AlphaFoldDB" id="A0A3E1RGD5"/>
<keyword evidence="3" id="KW-1185">Reference proteome</keyword>
<sequence>MPDAASPLAASPALLAVVAIGRNEGQRLQACLASALASGQVGAVVYVDSGSTDNSVSMALGLGCSVVNLDMAQPFTAARARNEGFARALQLLPKLRYVQFVDGDCELVDGWLAAALAFAGAHPDVAAVCGRRRERYPHNSIYNQLCDIEWDTPAGPAKSCGGDVLMRADALQAAGGYRAGLIAGEEPELCVRLRAAGWRIWRLDHEMTLHDAAILRFGQWWNRSKRAGYAFAHGAALHGAKPEQHWVRETRSAWLWGLWLPCSMLCLALLTHGWALGLFLAYPLQALRIYLRNRNKLPAAGWHAVFLVLGKFPEAQGALRSWVQRLGGKTMTLIEYK</sequence>
<keyword evidence="2" id="KW-0808">Transferase</keyword>
<organism evidence="2 3">
    <name type="scientific">Rhodoferax lacus</name>
    <dbReference type="NCBI Taxonomy" id="2184758"/>
    <lineage>
        <taxon>Bacteria</taxon>
        <taxon>Pseudomonadati</taxon>
        <taxon>Pseudomonadota</taxon>
        <taxon>Betaproteobacteria</taxon>
        <taxon>Burkholderiales</taxon>
        <taxon>Comamonadaceae</taxon>
        <taxon>Rhodoferax</taxon>
    </lineage>
</organism>
<protein>
    <submittedName>
        <fullName evidence="2">Glycosyl transferase</fullName>
    </submittedName>
</protein>
<dbReference type="Gene3D" id="3.90.550.10">
    <property type="entry name" value="Spore Coat Polysaccharide Biosynthesis Protein SpsA, Chain A"/>
    <property type="match status" value="1"/>
</dbReference>
<comment type="caution">
    <text evidence="2">The sequence shown here is derived from an EMBL/GenBank/DDBJ whole genome shotgun (WGS) entry which is preliminary data.</text>
</comment>
<reference evidence="2 3" key="1">
    <citation type="submission" date="2018-05" db="EMBL/GenBank/DDBJ databases">
        <title>Rhodoferax soyangensis sp.nov., isolated from an oligotrophic freshwater lake.</title>
        <authorList>
            <person name="Park M."/>
        </authorList>
    </citation>
    <scope>NUCLEOTIDE SEQUENCE [LARGE SCALE GENOMIC DNA]</scope>
    <source>
        <strain evidence="2 3">IMCC26218</strain>
    </source>
</reference>